<comment type="pathway">
    <text evidence="1">Purine metabolism; IMP biosynthesis via de novo pathway; 5-amino-1-(5-phospho-D-ribosyl)imidazole-4-carboxylate from 5-amino-1-(5-phospho-D-ribosyl)imidazole (carboxylase route): step 1/1.</text>
</comment>
<dbReference type="EC" id="4.1.1.21" evidence="2"/>
<proteinExistence type="predicted"/>
<evidence type="ECO:0000313" key="4">
    <source>
        <dbReference type="EMBL" id="KDO39816.1"/>
    </source>
</evidence>
<evidence type="ECO:0000259" key="3">
    <source>
        <dbReference type="Pfam" id="PF00731"/>
    </source>
</evidence>
<dbReference type="EMBL" id="KK786278">
    <property type="protein sequence ID" value="KDO39816.1"/>
    <property type="molecule type" value="Genomic_DNA"/>
</dbReference>
<dbReference type="UniPathway" id="UPA00074">
    <property type="reaction ID" value="UER00130"/>
</dbReference>
<dbReference type="Pfam" id="PF00731">
    <property type="entry name" value="AIRC"/>
    <property type="match status" value="1"/>
</dbReference>
<name>A0A067DMH7_CITSI</name>
<evidence type="ECO:0000256" key="1">
    <source>
        <dbReference type="ARBA" id="ARBA00004747"/>
    </source>
</evidence>
<evidence type="ECO:0000256" key="2">
    <source>
        <dbReference type="ARBA" id="ARBA00012329"/>
    </source>
</evidence>
<reference evidence="4 5" key="1">
    <citation type="submission" date="2014-04" db="EMBL/GenBank/DDBJ databases">
        <authorList>
            <consortium name="International Citrus Genome Consortium"/>
            <person name="Gmitter F."/>
            <person name="Chen C."/>
            <person name="Farmerie W."/>
            <person name="Harkins T."/>
            <person name="Desany B."/>
            <person name="Mohiuddin M."/>
            <person name="Kodira C."/>
            <person name="Borodovsky M."/>
            <person name="Lomsadze A."/>
            <person name="Burns P."/>
            <person name="Jenkins J."/>
            <person name="Prochnik S."/>
            <person name="Shu S."/>
            <person name="Chapman J."/>
            <person name="Pitluck S."/>
            <person name="Schmutz J."/>
            <person name="Rokhsar D."/>
        </authorList>
    </citation>
    <scope>NUCLEOTIDE SEQUENCE</scope>
</reference>
<dbReference type="Proteomes" id="UP000027120">
    <property type="component" value="Unassembled WGS sequence"/>
</dbReference>
<accession>A0A067DMH7</accession>
<dbReference type="SUPFAM" id="SSF52255">
    <property type="entry name" value="N5-CAIR mutase (phosphoribosylaminoimidazole carboxylase, PurE)"/>
    <property type="match status" value="1"/>
</dbReference>
<dbReference type="EMBL" id="KK786278">
    <property type="protein sequence ID" value="KDO39818.1"/>
    <property type="molecule type" value="Genomic_DNA"/>
</dbReference>
<evidence type="ECO:0000313" key="5">
    <source>
        <dbReference type="Proteomes" id="UP000027120"/>
    </source>
</evidence>
<sequence>MPSHVQVASVPRNNAKNAALYAVKVLGIADEDLLERIRKYVEE</sequence>
<dbReference type="AlphaFoldDB" id="A0A067DMH7"/>
<feature type="domain" description="PurE" evidence="3">
    <location>
        <begin position="1"/>
        <end position="42"/>
    </location>
</feature>
<dbReference type="Gene3D" id="3.40.50.1970">
    <property type="match status" value="1"/>
</dbReference>
<keyword evidence="5" id="KW-1185">Reference proteome</keyword>
<protein>
    <recommendedName>
        <fullName evidence="2">phosphoribosylaminoimidazole carboxylase</fullName>
        <ecNumber evidence="2">4.1.1.21</ecNumber>
    </recommendedName>
</protein>
<dbReference type="EMBL" id="KK786278">
    <property type="protein sequence ID" value="KDO39817.1"/>
    <property type="molecule type" value="Genomic_DNA"/>
</dbReference>
<organism evidence="4 5">
    <name type="scientific">Citrus sinensis</name>
    <name type="common">Sweet orange</name>
    <name type="synonym">Citrus aurantium var. sinensis</name>
    <dbReference type="NCBI Taxonomy" id="2711"/>
    <lineage>
        <taxon>Eukaryota</taxon>
        <taxon>Viridiplantae</taxon>
        <taxon>Streptophyta</taxon>
        <taxon>Embryophyta</taxon>
        <taxon>Tracheophyta</taxon>
        <taxon>Spermatophyta</taxon>
        <taxon>Magnoliopsida</taxon>
        <taxon>eudicotyledons</taxon>
        <taxon>Gunneridae</taxon>
        <taxon>Pentapetalae</taxon>
        <taxon>rosids</taxon>
        <taxon>malvids</taxon>
        <taxon>Sapindales</taxon>
        <taxon>Rutaceae</taxon>
        <taxon>Aurantioideae</taxon>
        <taxon>Citrus</taxon>
    </lineage>
</organism>
<dbReference type="STRING" id="2711.A0A067DMH7"/>
<gene>
    <name evidence="4" type="ORF">CISIN_1g0288831mg</name>
</gene>
<dbReference type="InterPro" id="IPR000031">
    <property type="entry name" value="PurE_dom"/>
</dbReference>
<dbReference type="GO" id="GO:0004638">
    <property type="term" value="F:phosphoribosylaminoimidazole carboxylase activity"/>
    <property type="evidence" value="ECO:0007669"/>
    <property type="project" value="UniProtKB-EC"/>
</dbReference>
<feature type="non-terminal residue" evidence="4">
    <location>
        <position position="1"/>
    </location>
</feature>
<dbReference type="GO" id="GO:0006189">
    <property type="term" value="P:'de novo' IMP biosynthetic process"/>
    <property type="evidence" value="ECO:0007669"/>
    <property type="project" value="UniProtKB-UniPathway"/>
</dbReference>